<dbReference type="GO" id="GO:0016747">
    <property type="term" value="F:acyltransferase activity, transferring groups other than amino-acyl groups"/>
    <property type="evidence" value="ECO:0007669"/>
    <property type="project" value="InterPro"/>
</dbReference>
<dbReference type="PROSITE" id="PS51186">
    <property type="entry name" value="GNAT"/>
    <property type="match status" value="1"/>
</dbReference>
<keyword evidence="4" id="KW-0808">Transferase</keyword>
<proteinExistence type="predicted"/>
<dbReference type="PROSITE" id="PS51729">
    <property type="entry name" value="GNAT_YJDJ"/>
    <property type="match status" value="1"/>
</dbReference>
<gene>
    <name evidence="4" type="ORF">E2F48_05045</name>
</gene>
<dbReference type="InterPro" id="IPR031165">
    <property type="entry name" value="GNAT_YJDJ"/>
</dbReference>
<evidence type="ECO:0000313" key="4">
    <source>
        <dbReference type="EMBL" id="TDK26558.1"/>
    </source>
</evidence>
<dbReference type="EMBL" id="SMTK01000002">
    <property type="protein sequence ID" value="TDK26558.1"/>
    <property type="molecule type" value="Genomic_DNA"/>
</dbReference>
<dbReference type="PANTHER" id="PTHR31435:SF10">
    <property type="entry name" value="BSR4717 PROTEIN"/>
    <property type="match status" value="1"/>
</dbReference>
<dbReference type="RefSeq" id="WP_133402918.1">
    <property type="nucleotide sequence ID" value="NZ_SMTK01000002.1"/>
</dbReference>
<name>A0A4R5TZ87_9MICC</name>
<dbReference type="OrthoDB" id="5405911at2"/>
<feature type="compositionally biased region" description="Polar residues" evidence="1">
    <location>
        <begin position="1"/>
        <end position="33"/>
    </location>
</feature>
<dbReference type="CDD" id="cd04301">
    <property type="entry name" value="NAT_SF"/>
    <property type="match status" value="1"/>
</dbReference>
<evidence type="ECO:0000256" key="1">
    <source>
        <dbReference type="SAM" id="MobiDB-lite"/>
    </source>
</evidence>
<dbReference type="Proteomes" id="UP000295411">
    <property type="component" value="Unassembled WGS sequence"/>
</dbReference>
<dbReference type="InterPro" id="IPR016181">
    <property type="entry name" value="Acyl_CoA_acyltransferase"/>
</dbReference>
<sequence length="124" mass="13162">MTSGTEPGSPAGNSAGEQTTGSGNPKGQLTVTDTPEKSRYIAYLDGTPVGLAAYRLHDGVIEYTHTIVDEEFEGRGIATDMIHHAMADARARNLRVVAGCSFVEHFLAENPEYSDLVRTGPAAP</sequence>
<evidence type="ECO:0000313" key="5">
    <source>
        <dbReference type="Proteomes" id="UP000295411"/>
    </source>
</evidence>
<protein>
    <submittedName>
        <fullName evidence="4">N-acetyltransferase</fullName>
    </submittedName>
</protein>
<accession>A0A4R5TZ87</accession>
<feature type="domain" description="N-acetyltransferase" evidence="2">
    <location>
        <begin position="1"/>
        <end position="124"/>
    </location>
</feature>
<comment type="caution">
    <text evidence="4">The sequence shown here is derived from an EMBL/GenBank/DDBJ whole genome shotgun (WGS) entry which is preliminary data.</text>
</comment>
<evidence type="ECO:0000259" key="2">
    <source>
        <dbReference type="PROSITE" id="PS51186"/>
    </source>
</evidence>
<dbReference type="Gene3D" id="3.40.630.30">
    <property type="match status" value="1"/>
</dbReference>
<dbReference type="SUPFAM" id="SSF55729">
    <property type="entry name" value="Acyl-CoA N-acyltransferases (Nat)"/>
    <property type="match status" value="1"/>
</dbReference>
<feature type="region of interest" description="Disordered" evidence="1">
    <location>
        <begin position="1"/>
        <end position="34"/>
    </location>
</feature>
<dbReference type="InterPro" id="IPR045057">
    <property type="entry name" value="Gcn5-rel_NAT"/>
</dbReference>
<reference evidence="4 5" key="1">
    <citation type="submission" date="2019-03" db="EMBL/GenBank/DDBJ databases">
        <title>Arthrobacter sp. nov., an bacterium isolated from biocrust in Mu Us Desert.</title>
        <authorList>
            <person name="Lixiong L."/>
        </authorList>
    </citation>
    <scope>NUCLEOTIDE SEQUENCE [LARGE SCALE GENOMIC DNA]</scope>
    <source>
        <strain evidence="4 5">SLN-3</strain>
    </source>
</reference>
<keyword evidence="5" id="KW-1185">Reference proteome</keyword>
<dbReference type="Pfam" id="PF14542">
    <property type="entry name" value="Acetyltransf_CG"/>
    <property type="match status" value="1"/>
</dbReference>
<dbReference type="InterPro" id="IPR000182">
    <property type="entry name" value="GNAT_dom"/>
</dbReference>
<organism evidence="4 5">
    <name type="scientific">Arthrobacter crusticola</name>
    <dbReference type="NCBI Taxonomy" id="2547960"/>
    <lineage>
        <taxon>Bacteria</taxon>
        <taxon>Bacillati</taxon>
        <taxon>Actinomycetota</taxon>
        <taxon>Actinomycetes</taxon>
        <taxon>Micrococcales</taxon>
        <taxon>Micrococcaceae</taxon>
        <taxon>Arthrobacter</taxon>
    </lineage>
</organism>
<feature type="domain" description="N-acetyltransferase" evidence="3">
    <location>
        <begin position="32"/>
        <end position="118"/>
    </location>
</feature>
<dbReference type="PANTHER" id="PTHR31435">
    <property type="entry name" value="PROTEIN NATD1"/>
    <property type="match status" value="1"/>
</dbReference>
<evidence type="ECO:0000259" key="3">
    <source>
        <dbReference type="PROSITE" id="PS51729"/>
    </source>
</evidence>
<dbReference type="AlphaFoldDB" id="A0A4R5TZ87"/>